<feature type="region of interest" description="Disordered" evidence="1">
    <location>
        <begin position="412"/>
        <end position="458"/>
    </location>
</feature>
<dbReference type="InterPro" id="IPR003870">
    <property type="entry name" value="DUF222"/>
</dbReference>
<dbReference type="STRING" id="574650.SAMN04487966_109101"/>
<keyword evidence="4" id="KW-1185">Reference proteome</keyword>
<feature type="domain" description="HNH nuclease" evidence="2">
    <location>
        <begin position="514"/>
        <end position="566"/>
    </location>
</feature>
<evidence type="ECO:0000259" key="2">
    <source>
        <dbReference type="SMART" id="SM00507"/>
    </source>
</evidence>
<dbReference type="OrthoDB" id="5177627at2"/>
<proteinExistence type="predicted"/>
<feature type="compositionally biased region" description="Pro residues" evidence="1">
    <location>
        <begin position="442"/>
        <end position="453"/>
    </location>
</feature>
<protein>
    <recommendedName>
        <fullName evidence="2">HNH nuclease domain-containing protein</fullName>
    </recommendedName>
</protein>
<dbReference type="RefSeq" id="WP_091698437.1">
    <property type="nucleotide sequence ID" value="NZ_FPCG01000009.1"/>
</dbReference>
<sequence length="604" mass="64594">MTAQLTDSGSRAPLAVIPVRSIESASPLSELSLHELMDRAQTALVELGRRLEAPEAVDQFRQLTVPEHPGADWGAHLPPPEPEASPALVPLEPVTTPSLPEANQHVERISRAVTRVQVQLAGHAERAYLDQSIRPRVLGMPAGMTAFRCPADYLRQSLNIELKAARTRLSRAGHLTAAPAALGQPATEPTYPVLAGATAEQTVAWASADHITSIMEKVRGLAEAGPAGPELIETVLAEGEAMLTGEARTLDPDGVRRVCARWARLAESVLNPDGDEPVDGDYDHRRGLFYQGQRQGLHRWLITADDLEHEIITTVAEAAANPRARGPFDPVEDLFTAAAMDPDPDAENPGEIHQLPTDPRSVAQKQMNGLISALQGALRMTSGNGLPNTGGTRPQVMVHIDYQQLLGQVQATHASVGPHPAAPRSDSPGTISPPGQADLPGISPPGSPPPDLPAPTTVLRTGQASGISEATFLGPIHPTHIRALACDADLLPVVFGGEGEVLDVGMAERFFTGPLRQAIIARDGGCTAPGCRIPAPWCEAHHVQEWIHDGPTSLANGALLCSHHHHAVHAGAWSITMDQGRPWFTPEPWLDPHQTPQRNRVFRP</sequence>
<reference evidence="3 4" key="1">
    <citation type="submission" date="2016-10" db="EMBL/GenBank/DDBJ databases">
        <authorList>
            <person name="de Groot N.N."/>
        </authorList>
    </citation>
    <scope>NUCLEOTIDE SEQUENCE [LARGE SCALE GENOMIC DNA]</scope>
    <source>
        <strain evidence="3 4">CGMCC 1.7054</strain>
    </source>
</reference>
<name>A0A1I7MQ81_9MICC</name>
<evidence type="ECO:0000313" key="3">
    <source>
        <dbReference type="EMBL" id="SFV24073.1"/>
    </source>
</evidence>
<evidence type="ECO:0000313" key="4">
    <source>
        <dbReference type="Proteomes" id="UP000198881"/>
    </source>
</evidence>
<dbReference type="Proteomes" id="UP000198881">
    <property type="component" value="Unassembled WGS sequence"/>
</dbReference>
<dbReference type="InterPro" id="IPR003615">
    <property type="entry name" value="HNH_nuc"/>
</dbReference>
<gene>
    <name evidence="3" type="ORF">SAMN04487966_109101</name>
</gene>
<dbReference type="EMBL" id="FPCG01000009">
    <property type="protein sequence ID" value="SFV24073.1"/>
    <property type="molecule type" value="Genomic_DNA"/>
</dbReference>
<organism evidence="3 4">
    <name type="scientific">Micrococcus terreus</name>
    <dbReference type="NCBI Taxonomy" id="574650"/>
    <lineage>
        <taxon>Bacteria</taxon>
        <taxon>Bacillati</taxon>
        <taxon>Actinomycetota</taxon>
        <taxon>Actinomycetes</taxon>
        <taxon>Micrococcales</taxon>
        <taxon>Micrococcaceae</taxon>
        <taxon>Micrococcus</taxon>
    </lineage>
</organism>
<dbReference type="SMART" id="SM00507">
    <property type="entry name" value="HNHc"/>
    <property type="match status" value="1"/>
</dbReference>
<dbReference type="Pfam" id="PF02720">
    <property type="entry name" value="DUF222"/>
    <property type="match status" value="1"/>
</dbReference>
<evidence type="ECO:0000256" key="1">
    <source>
        <dbReference type="SAM" id="MobiDB-lite"/>
    </source>
</evidence>
<dbReference type="AlphaFoldDB" id="A0A1I7MQ81"/>
<accession>A0A1I7MQ81</accession>
<dbReference type="CDD" id="cd00085">
    <property type="entry name" value="HNHc"/>
    <property type="match status" value="1"/>
</dbReference>